<name>A0A162RVH3_9CLOT</name>
<dbReference type="GO" id="GO:0047536">
    <property type="term" value="F:2-aminoadipate transaminase activity"/>
    <property type="evidence" value="ECO:0007669"/>
    <property type="project" value="UniProtKB-EC"/>
</dbReference>
<dbReference type="CDD" id="cd07377">
    <property type="entry name" value="WHTH_GntR"/>
    <property type="match status" value="1"/>
</dbReference>
<evidence type="ECO:0000313" key="7">
    <source>
        <dbReference type="EMBL" id="KZL90431.1"/>
    </source>
</evidence>
<dbReference type="CDD" id="cd00609">
    <property type="entry name" value="AAT_like"/>
    <property type="match status" value="1"/>
</dbReference>
<protein>
    <submittedName>
        <fullName evidence="7">2-aminoadipate transaminase</fullName>
        <ecNumber evidence="7">2.6.1.39</ecNumber>
    </submittedName>
</protein>
<dbReference type="EC" id="2.6.1.39" evidence="7"/>
<dbReference type="InterPro" id="IPR015422">
    <property type="entry name" value="PyrdxlP-dep_Trfase_small"/>
</dbReference>
<reference evidence="7 8" key="1">
    <citation type="submission" date="2016-04" db="EMBL/GenBank/DDBJ databases">
        <title>Genome sequence of Clostridium magnum DSM 2767.</title>
        <authorList>
            <person name="Poehlein A."/>
            <person name="Uhlig R."/>
            <person name="Fischer R."/>
            <person name="Bahl H."/>
            <person name="Daniel R."/>
        </authorList>
    </citation>
    <scope>NUCLEOTIDE SEQUENCE [LARGE SCALE GENOMIC DNA]</scope>
    <source>
        <strain evidence="7 8">DSM 2767</strain>
    </source>
</reference>
<feature type="domain" description="HTH gntR-type" evidence="6">
    <location>
        <begin position="11"/>
        <end position="79"/>
    </location>
</feature>
<dbReference type="EMBL" id="LWAE01000005">
    <property type="protein sequence ID" value="KZL90431.1"/>
    <property type="molecule type" value="Genomic_DNA"/>
</dbReference>
<evidence type="ECO:0000256" key="1">
    <source>
        <dbReference type="ARBA" id="ARBA00005384"/>
    </source>
</evidence>
<dbReference type="PATRIC" id="fig|1121326.3.peg.4261"/>
<dbReference type="InterPro" id="IPR000524">
    <property type="entry name" value="Tscrpt_reg_HTH_GntR"/>
</dbReference>
<organism evidence="7 8">
    <name type="scientific">Clostridium magnum DSM 2767</name>
    <dbReference type="NCBI Taxonomy" id="1121326"/>
    <lineage>
        <taxon>Bacteria</taxon>
        <taxon>Bacillati</taxon>
        <taxon>Bacillota</taxon>
        <taxon>Clostridia</taxon>
        <taxon>Eubacteriales</taxon>
        <taxon>Clostridiaceae</taxon>
        <taxon>Clostridium</taxon>
    </lineage>
</organism>
<dbReference type="InterPro" id="IPR015421">
    <property type="entry name" value="PyrdxlP-dep_Trfase_major"/>
</dbReference>
<dbReference type="InterPro" id="IPR051446">
    <property type="entry name" value="HTH_trans_reg/aminotransferase"/>
</dbReference>
<evidence type="ECO:0000256" key="2">
    <source>
        <dbReference type="ARBA" id="ARBA00022898"/>
    </source>
</evidence>
<evidence type="ECO:0000259" key="6">
    <source>
        <dbReference type="PROSITE" id="PS50949"/>
    </source>
</evidence>
<dbReference type="Proteomes" id="UP000076603">
    <property type="component" value="Unassembled WGS sequence"/>
</dbReference>
<dbReference type="InterPro" id="IPR036390">
    <property type="entry name" value="WH_DNA-bd_sf"/>
</dbReference>
<dbReference type="AlphaFoldDB" id="A0A162RVH3"/>
<dbReference type="Pfam" id="PF00392">
    <property type="entry name" value="GntR"/>
    <property type="match status" value="1"/>
</dbReference>
<keyword evidence="8" id="KW-1185">Reference proteome</keyword>
<dbReference type="InterPro" id="IPR036388">
    <property type="entry name" value="WH-like_DNA-bd_sf"/>
</dbReference>
<sequence>MWNPKIIDTDKVLYVAIADAIERDVQLGVLKSGERMPPQRSLAKIIGVNLTTISRAYKEAENRGLISGTVGSGTYVLQNEKRDISLPGILNRDDEIIELGLVGSTKVEGYDLANLLISVAEDETLDSLFDYVPSQGLRRHREAASKWIKQYGLELDPDRIVICAGAMHAINCCLMGLFEPGDRIAVDSLTFTGFKNAAQLSHVKLEPIAMDGEGMIPESLENICRRSQIKGIYLMPNMQNPTATAMSVERKQAIADIILRYGLILIEDDIYNFTNNTERTALTSLVPDNGIFICGMSKAFLPGLRIAITAVPDRFLCKFIQTVTNTVWMAPAISAELVSRLIESGAALEIINKKRKVIARRLQLAKIILKDFYFQTTENSMFLWLNLPEGWSCADFENIALMEKVRVISAYKFYVGNQLPPNAVRISLGMVKNDEQLIKGLNILVRILKQYPLLTSPVM</sequence>
<dbReference type="InterPro" id="IPR004839">
    <property type="entry name" value="Aminotransferase_I/II_large"/>
</dbReference>
<keyword evidence="2" id="KW-0663">Pyridoxal phosphate</keyword>
<dbReference type="PROSITE" id="PS50949">
    <property type="entry name" value="HTH_GNTR"/>
    <property type="match status" value="1"/>
</dbReference>
<dbReference type="SMART" id="SM00345">
    <property type="entry name" value="HTH_GNTR"/>
    <property type="match status" value="1"/>
</dbReference>
<comment type="similarity">
    <text evidence="1">In the C-terminal section; belongs to the class-I pyridoxal-phosphate-dependent aminotransferase family.</text>
</comment>
<keyword evidence="4" id="KW-0238">DNA-binding</keyword>
<dbReference type="STRING" id="1121326.CLMAG_42020"/>
<dbReference type="Gene3D" id="1.10.10.10">
    <property type="entry name" value="Winged helix-like DNA-binding domain superfamily/Winged helix DNA-binding domain"/>
    <property type="match status" value="1"/>
</dbReference>
<evidence type="ECO:0000256" key="3">
    <source>
        <dbReference type="ARBA" id="ARBA00023015"/>
    </source>
</evidence>
<gene>
    <name evidence="7" type="primary">lysN_9</name>
    <name evidence="7" type="ORF">CLMAG_42020</name>
</gene>
<dbReference type="PANTHER" id="PTHR46577">
    <property type="entry name" value="HTH-TYPE TRANSCRIPTIONAL REGULATORY PROTEIN GABR"/>
    <property type="match status" value="1"/>
</dbReference>
<evidence type="ECO:0000256" key="4">
    <source>
        <dbReference type="ARBA" id="ARBA00023125"/>
    </source>
</evidence>
<dbReference type="SUPFAM" id="SSF53383">
    <property type="entry name" value="PLP-dependent transferases"/>
    <property type="match status" value="1"/>
</dbReference>
<evidence type="ECO:0000256" key="5">
    <source>
        <dbReference type="ARBA" id="ARBA00023163"/>
    </source>
</evidence>
<dbReference type="Gene3D" id="3.40.640.10">
    <property type="entry name" value="Type I PLP-dependent aspartate aminotransferase-like (Major domain)"/>
    <property type="match status" value="1"/>
</dbReference>
<keyword evidence="7" id="KW-0808">Transferase</keyword>
<keyword evidence="7" id="KW-0032">Aminotransferase</keyword>
<comment type="caution">
    <text evidence="7">The sequence shown here is derived from an EMBL/GenBank/DDBJ whole genome shotgun (WGS) entry which is preliminary data.</text>
</comment>
<dbReference type="SUPFAM" id="SSF46785">
    <property type="entry name" value="Winged helix' DNA-binding domain"/>
    <property type="match status" value="1"/>
</dbReference>
<dbReference type="PANTHER" id="PTHR46577:SF1">
    <property type="entry name" value="HTH-TYPE TRANSCRIPTIONAL REGULATORY PROTEIN GABR"/>
    <property type="match status" value="1"/>
</dbReference>
<dbReference type="OrthoDB" id="9799482at2"/>
<dbReference type="InterPro" id="IPR015424">
    <property type="entry name" value="PyrdxlP-dep_Trfase"/>
</dbReference>
<dbReference type="GO" id="GO:0030170">
    <property type="term" value="F:pyridoxal phosphate binding"/>
    <property type="evidence" value="ECO:0007669"/>
    <property type="project" value="InterPro"/>
</dbReference>
<dbReference type="GO" id="GO:0003700">
    <property type="term" value="F:DNA-binding transcription factor activity"/>
    <property type="evidence" value="ECO:0007669"/>
    <property type="project" value="InterPro"/>
</dbReference>
<dbReference type="RefSeq" id="WP_066626661.1">
    <property type="nucleotide sequence ID" value="NZ_FQXL01000008.1"/>
</dbReference>
<keyword evidence="5" id="KW-0804">Transcription</keyword>
<dbReference type="GO" id="GO:0003677">
    <property type="term" value="F:DNA binding"/>
    <property type="evidence" value="ECO:0007669"/>
    <property type="project" value="UniProtKB-KW"/>
</dbReference>
<evidence type="ECO:0000313" key="8">
    <source>
        <dbReference type="Proteomes" id="UP000076603"/>
    </source>
</evidence>
<dbReference type="Pfam" id="PF00155">
    <property type="entry name" value="Aminotran_1_2"/>
    <property type="match status" value="1"/>
</dbReference>
<proteinExistence type="inferred from homology"/>
<keyword evidence="3" id="KW-0805">Transcription regulation</keyword>
<dbReference type="Gene3D" id="3.90.1150.10">
    <property type="entry name" value="Aspartate Aminotransferase, domain 1"/>
    <property type="match status" value="1"/>
</dbReference>
<accession>A0A162RVH3</accession>